<evidence type="ECO:0000313" key="4">
    <source>
        <dbReference type="Proteomes" id="UP001187531"/>
    </source>
</evidence>
<dbReference type="EMBL" id="JAVRJZ010000001">
    <property type="protein sequence ID" value="KAK2727636.1"/>
    <property type="molecule type" value="Genomic_DNA"/>
</dbReference>
<feature type="signal peptide" evidence="2">
    <location>
        <begin position="1"/>
        <end position="17"/>
    </location>
</feature>
<keyword evidence="1" id="KW-0472">Membrane</keyword>
<proteinExistence type="predicted"/>
<keyword evidence="4" id="KW-1185">Reference proteome</keyword>
<keyword evidence="1" id="KW-1133">Transmembrane helix</keyword>
<protein>
    <submittedName>
        <fullName evidence="3">Uncharacterized protein</fullName>
    </submittedName>
</protein>
<reference evidence="3" key="1">
    <citation type="submission" date="2023-07" db="EMBL/GenBank/DDBJ databases">
        <title>Chromosome-level genome assembly of Artemia franciscana.</title>
        <authorList>
            <person name="Jo E."/>
        </authorList>
    </citation>
    <scope>NUCLEOTIDE SEQUENCE</scope>
    <source>
        <tissue evidence="3">Whole body</tissue>
    </source>
</reference>
<evidence type="ECO:0000256" key="1">
    <source>
        <dbReference type="SAM" id="Phobius"/>
    </source>
</evidence>
<dbReference type="AlphaFoldDB" id="A0AA88IPG1"/>
<gene>
    <name evidence="3" type="ORF">QYM36_008203</name>
</gene>
<feature type="transmembrane region" description="Helical" evidence="1">
    <location>
        <begin position="120"/>
        <end position="146"/>
    </location>
</feature>
<name>A0AA88IPG1_ARTSF</name>
<comment type="caution">
    <text evidence="3">The sequence shown here is derived from an EMBL/GenBank/DDBJ whole genome shotgun (WGS) entry which is preliminary data.</text>
</comment>
<keyword evidence="1" id="KW-0812">Transmembrane</keyword>
<organism evidence="3 4">
    <name type="scientific">Artemia franciscana</name>
    <name type="common">Brine shrimp</name>
    <name type="synonym">Artemia sanfranciscana</name>
    <dbReference type="NCBI Taxonomy" id="6661"/>
    <lineage>
        <taxon>Eukaryota</taxon>
        <taxon>Metazoa</taxon>
        <taxon>Ecdysozoa</taxon>
        <taxon>Arthropoda</taxon>
        <taxon>Crustacea</taxon>
        <taxon>Branchiopoda</taxon>
        <taxon>Anostraca</taxon>
        <taxon>Artemiidae</taxon>
        <taxon>Artemia</taxon>
    </lineage>
</organism>
<feature type="chain" id="PRO_5041733630" evidence="2">
    <location>
        <begin position="18"/>
        <end position="209"/>
    </location>
</feature>
<sequence length="209" mass="24015">MKIQLILIQILMTSTLAKYWFTKSRPDGNGSEMPRRKQIKPVLIQRYSREPSFLDVFKRKKKGHRRVVTINDRADLTIDPIAISRLNPEAGFHMQEGMESFVVPELPKLSAHTTGIMSNIINVVGLSTIFLSILPVALTDFLLFFLRQTGQDTIRYIVAWLTGLYRRRRSINYLKQNNIKSKISVLSGQDLDLAELVLNSIKNFLKKIN</sequence>
<evidence type="ECO:0000256" key="2">
    <source>
        <dbReference type="SAM" id="SignalP"/>
    </source>
</evidence>
<accession>A0AA88IPG1</accession>
<dbReference type="Proteomes" id="UP001187531">
    <property type="component" value="Unassembled WGS sequence"/>
</dbReference>
<evidence type="ECO:0000313" key="3">
    <source>
        <dbReference type="EMBL" id="KAK2727636.1"/>
    </source>
</evidence>
<keyword evidence="2" id="KW-0732">Signal</keyword>